<feature type="coiled-coil region" evidence="8">
    <location>
        <begin position="343"/>
        <end position="377"/>
    </location>
</feature>
<keyword evidence="3" id="KW-0813">Transport</keyword>
<reference evidence="9 10" key="1">
    <citation type="submission" date="2018-10" db="EMBL/GenBank/DDBJ databases">
        <title>Genomic Encyclopedia of Archaeal and Bacterial Type Strains, Phase II (KMG-II): from individual species to whole genera.</title>
        <authorList>
            <person name="Goeker M."/>
        </authorList>
    </citation>
    <scope>NUCLEOTIDE SEQUENCE [LARGE SCALE GENOMIC DNA]</scope>
    <source>
        <strain evidence="9 10">DSM 16510</strain>
    </source>
</reference>
<dbReference type="GO" id="GO:0015562">
    <property type="term" value="F:efflux transmembrane transporter activity"/>
    <property type="evidence" value="ECO:0007669"/>
    <property type="project" value="InterPro"/>
</dbReference>
<proteinExistence type="inferred from homology"/>
<evidence type="ECO:0000256" key="7">
    <source>
        <dbReference type="ARBA" id="ARBA00023237"/>
    </source>
</evidence>
<dbReference type="PANTHER" id="PTHR30026">
    <property type="entry name" value="OUTER MEMBRANE PROTEIN TOLC"/>
    <property type="match status" value="1"/>
</dbReference>
<dbReference type="AlphaFoldDB" id="A0A497XVN7"/>
<gene>
    <name evidence="9" type="ORF">BCF55_1521</name>
</gene>
<accession>A0A497XVN7</accession>
<evidence type="ECO:0000256" key="2">
    <source>
        <dbReference type="ARBA" id="ARBA00007613"/>
    </source>
</evidence>
<keyword evidence="7" id="KW-0998">Cell outer membrane</keyword>
<evidence type="ECO:0000256" key="3">
    <source>
        <dbReference type="ARBA" id="ARBA00022448"/>
    </source>
</evidence>
<keyword evidence="8" id="KW-0175">Coiled coil</keyword>
<dbReference type="SUPFAM" id="SSF56954">
    <property type="entry name" value="Outer membrane efflux proteins (OEP)"/>
    <property type="match status" value="1"/>
</dbReference>
<keyword evidence="6" id="KW-0472">Membrane</keyword>
<protein>
    <submittedName>
        <fullName evidence="9">Outer membrane protein TolC</fullName>
    </submittedName>
</protein>
<dbReference type="OrthoDB" id="6395775at2"/>
<sequence>MERGFKRAWCILLSFVVVSFSIDLREAENLALKNFSELKIERLESEKKTQERLESFGRFLPTLNLEASFNLAKKQSFTFPLSPPQEITFQKGSYTKFNLQAVQELFNLKNFREYEIARKAESLQELLVAERENEVLYRLREAYINSLKAKAVVEIYKEHEELVQAHLRDVQELYKEGVVAFKDILETKVRLYEVKEKLAKAEADYVKSLQYLSYLTGVEVKEVKPIEDREKPDLTELSRQELFEALLENRPILKYMKGNLELSESYVELARSSFYPVAVLEAVYQRTEESDIFPKDRYLISFAFRWNLFSGFRRFRALELSELTKRQTYERYRDTEQRLALELDGVLEDIKAVKAKIELARQQLEDAKEHLRIAQEKFKAGLGTNTEVLDAQNYLITAENTLRINEYELLLQRFRLLRVVGYER</sequence>
<evidence type="ECO:0000256" key="5">
    <source>
        <dbReference type="ARBA" id="ARBA00022692"/>
    </source>
</evidence>
<evidence type="ECO:0000256" key="8">
    <source>
        <dbReference type="SAM" id="Coils"/>
    </source>
</evidence>
<evidence type="ECO:0000256" key="4">
    <source>
        <dbReference type="ARBA" id="ARBA00022452"/>
    </source>
</evidence>
<evidence type="ECO:0000256" key="6">
    <source>
        <dbReference type="ARBA" id="ARBA00023136"/>
    </source>
</evidence>
<comment type="similarity">
    <text evidence="2">Belongs to the outer membrane factor (OMF) (TC 1.B.17) family.</text>
</comment>
<dbReference type="Proteomes" id="UP000267841">
    <property type="component" value="Unassembled WGS sequence"/>
</dbReference>
<comment type="caution">
    <text evidence="9">The sequence shown here is derived from an EMBL/GenBank/DDBJ whole genome shotgun (WGS) entry which is preliminary data.</text>
</comment>
<keyword evidence="4" id="KW-1134">Transmembrane beta strand</keyword>
<dbReference type="Pfam" id="PF02321">
    <property type="entry name" value="OEP"/>
    <property type="match status" value="2"/>
</dbReference>
<dbReference type="EMBL" id="RCCJ01000001">
    <property type="protein sequence ID" value="RLJ71222.1"/>
    <property type="molecule type" value="Genomic_DNA"/>
</dbReference>
<dbReference type="RefSeq" id="WP_121012268.1">
    <property type="nucleotide sequence ID" value="NZ_RCCJ01000001.1"/>
</dbReference>
<dbReference type="GO" id="GO:1990281">
    <property type="term" value="C:efflux pump complex"/>
    <property type="evidence" value="ECO:0007669"/>
    <property type="project" value="TreeGrafter"/>
</dbReference>
<name>A0A497XVN7_9AQUI</name>
<dbReference type="InterPro" id="IPR051906">
    <property type="entry name" value="TolC-like"/>
</dbReference>
<evidence type="ECO:0000313" key="9">
    <source>
        <dbReference type="EMBL" id="RLJ71222.1"/>
    </source>
</evidence>
<dbReference type="Gene3D" id="1.20.1600.10">
    <property type="entry name" value="Outer membrane efflux proteins (OEP)"/>
    <property type="match status" value="1"/>
</dbReference>
<comment type="subcellular location">
    <subcellularLocation>
        <location evidence="1">Cell outer membrane</location>
    </subcellularLocation>
</comment>
<keyword evidence="10" id="KW-1185">Reference proteome</keyword>
<evidence type="ECO:0000256" key="1">
    <source>
        <dbReference type="ARBA" id="ARBA00004442"/>
    </source>
</evidence>
<organism evidence="9 10">
    <name type="scientific">Hydrogenivirga caldilitoris</name>
    <dbReference type="NCBI Taxonomy" id="246264"/>
    <lineage>
        <taxon>Bacteria</taxon>
        <taxon>Pseudomonadati</taxon>
        <taxon>Aquificota</taxon>
        <taxon>Aquificia</taxon>
        <taxon>Aquificales</taxon>
        <taxon>Aquificaceae</taxon>
        <taxon>Hydrogenivirga</taxon>
    </lineage>
</organism>
<dbReference type="PANTHER" id="PTHR30026:SF20">
    <property type="entry name" value="OUTER MEMBRANE PROTEIN TOLC"/>
    <property type="match status" value="1"/>
</dbReference>
<dbReference type="GO" id="GO:0015288">
    <property type="term" value="F:porin activity"/>
    <property type="evidence" value="ECO:0007669"/>
    <property type="project" value="TreeGrafter"/>
</dbReference>
<dbReference type="InterPro" id="IPR003423">
    <property type="entry name" value="OMP_efflux"/>
</dbReference>
<dbReference type="GO" id="GO:0009279">
    <property type="term" value="C:cell outer membrane"/>
    <property type="evidence" value="ECO:0007669"/>
    <property type="project" value="UniProtKB-SubCell"/>
</dbReference>
<evidence type="ECO:0000313" key="10">
    <source>
        <dbReference type="Proteomes" id="UP000267841"/>
    </source>
</evidence>
<keyword evidence="5" id="KW-0812">Transmembrane</keyword>